<dbReference type="SUPFAM" id="SSF81923">
    <property type="entry name" value="Double Clp-N motif"/>
    <property type="match status" value="1"/>
</dbReference>
<keyword evidence="2" id="KW-0677">Repeat</keyword>
<keyword evidence="4" id="KW-0378">Hydrolase</keyword>
<dbReference type="InterPro" id="IPR036628">
    <property type="entry name" value="Clp_N_dom_sf"/>
</dbReference>
<gene>
    <name evidence="4" type="ORF">V6255_18900</name>
</gene>
<dbReference type="RefSeq" id="WP_341629476.1">
    <property type="nucleotide sequence ID" value="NZ_JBAKBA010000395.1"/>
</dbReference>
<evidence type="ECO:0000313" key="5">
    <source>
        <dbReference type="Proteomes" id="UP001366060"/>
    </source>
</evidence>
<dbReference type="Gene3D" id="1.10.1780.10">
    <property type="entry name" value="Clp, N-terminal domain"/>
    <property type="match status" value="1"/>
</dbReference>
<accession>A0ABU9HHF0</accession>
<evidence type="ECO:0000313" key="4">
    <source>
        <dbReference type="EMBL" id="MEL0661166.1"/>
    </source>
</evidence>
<evidence type="ECO:0000256" key="2">
    <source>
        <dbReference type="PROSITE-ProRule" id="PRU01251"/>
    </source>
</evidence>
<feature type="domain" description="Clp R" evidence="3">
    <location>
        <begin position="3"/>
        <end position="54"/>
    </location>
</feature>
<dbReference type="PROSITE" id="PS51903">
    <property type="entry name" value="CLP_R"/>
    <property type="match status" value="1"/>
</dbReference>
<feature type="non-terminal residue" evidence="4">
    <location>
        <position position="54"/>
    </location>
</feature>
<dbReference type="GO" id="GO:0008233">
    <property type="term" value="F:peptidase activity"/>
    <property type="evidence" value="ECO:0007669"/>
    <property type="project" value="UniProtKB-KW"/>
</dbReference>
<name>A0ABU9HHF0_9GAMM</name>
<evidence type="ECO:0000259" key="3">
    <source>
        <dbReference type="PROSITE" id="PS51903"/>
    </source>
</evidence>
<dbReference type="EMBL" id="JBAKBA010000395">
    <property type="protein sequence ID" value="MEL0661166.1"/>
    <property type="molecule type" value="Genomic_DNA"/>
</dbReference>
<evidence type="ECO:0000256" key="1">
    <source>
        <dbReference type="ARBA" id="ARBA00008675"/>
    </source>
</evidence>
<protein>
    <submittedName>
        <fullName evidence="4">Clp protease N-terminal domain-containing protein</fullName>
    </submittedName>
</protein>
<comment type="caution">
    <text evidence="4">The sequence shown here is derived from an EMBL/GenBank/DDBJ whole genome shotgun (WGS) entry which is preliminary data.</text>
</comment>
<proteinExistence type="inferred from homology"/>
<dbReference type="Pfam" id="PF02861">
    <property type="entry name" value="Clp_N"/>
    <property type="match status" value="1"/>
</dbReference>
<dbReference type="GO" id="GO:0006508">
    <property type="term" value="P:proteolysis"/>
    <property type="evidence" value="ECO:0007669"/>
    <property type="project" value="UniProtKB-KW"/>
</dbReference>
<keyword evidence="4" id="KW-0645">Protease</keyword>
<organism evidence="4 5">
    <name type="scientific">Psychromonas arctica</name>
    <dbReference type="NCBI Taxonomy" id="168275"/>
    <lineage>
        <taxon>Bacteria</taxon>
        <taxon>Pseudomonadati</taxon>
        <taxon>Pseudomonadota</taxon>
        <taxon>Gammaproteobacteria</taxon>
        <taxon>Alteromonadales</taxon>
        <taxon>Psychromonadaceae</taxon>
        <taxon>Psychromonas</taxon>
    </lineage>
</organism>
<reference evidence="4 5" key="1">
    <citation type="submission" date="2024-02" db="EMBL/GenBank/DDBJ databases">
        <title>Bacteria isolated from the canopy kelp, Nereocystis luetkeana.</title>
        <authorList>
            <person name="Pfister C.A."/>
            <person name="Younker I.T."/>
            <person name="Light S.H."/>
        </authorList>
    </citation>
    <scope>NUCLEOTIDE SEQUENCE [LARGE SCALE GENOMIC DNA]</scope>
    <source>
        <strain evidence="4 5">TI.2.07</strain>
    </source>
</reference>
<comment type="similarity">
    <text evidence="1">Belongs to the ClpA/ClpB family.</text>
</comment>
<dbReference type="InterPro" id="IPR004176">
    <property type="entry name" value="Clp_R_N"/>
</dbReference>
<sequence>MRLDKLNSKFQLALSDAQSIALGLDHQYIEATHVLLPMLNQDGRAMRRILSDLE</sequence>
<keyword evidence="5" id="KW-1185">Reference proteome</keyword>
<dbReference type="Proteomes" id="UP001366060">
    <property type="component" value="Unassembled WGS sequence"/>
</dbReference>